<dbReference type="EMBL" id="WKRD01000012">
    <property type="protein sequence ID" value="MSC58462.1"/>
    <property type="molecule type" value="Genomic_DNA"/>
</dbReference>
<feature type="transmembrane region" description="Helical" evidence="1">
    <location>
        <begin position="21"/>
        <end position="46"/>
    </location>
</feature>
<organism evidence="2 3">
    <name type="scientific">Lachnospira eligens</name>
    <dbReference type="NCBI Taxonomy" id="39485"/>
    <lineage>
        <taxon>Bacteria</taxon>
        <taxon>Bacillati</taxon>
        <taxon>Bacillota</taxon>
        <taxon>Clostridia</taxon>
        <taxon>Lachnospirales</taxon>
        <taxon>Lachnospiraceae</taxon>
        <taxon>Lachnospira</taxon>
    </lineage>
</organism>
<keyword evidence="1" id="KW-0812">Transmembrane</keyword>
<dbReference type="AlphaFoldDB" id="A0A7C9HDB8"/>
<name>A0A7C9HDB8_9FIRM</name>
<keyword evidence="1" id="KW-0472">Membrane</keyword>
<sequence length="53" mass="5716">MKKGFTEIKTSELQEINGGGILTGLLAAGGVFLTIVGIAQCCYDLYNGWNDYK</sequence>
<evidence type="ECO:0000313" key="2">
    <source>
        <dbReference type="EMBL" id="MSC58462.1"/>
    </source>
</evidence>
<evidence type="ECO:0008006" key="4">
    <source>
        <dbReference type="Google" id="ProtNLM"/>
    </source>
</evidence>
<dbReference type="RefSeq" id="WP_154301329.1">
    <property type="nucleotide sequence ID" value="NZ_DAWDTH010000002.1"/>
</dbReference>
<reference evidence="2 3" key="1">
    <citation type="journal article" date="2019" name="Nat. Med.">
        <title>A library of human gut bacterial isolates paired with longitudinal multiomics data enables mechanistic microbiome research.</title>
        <authorList>
            <person name="Poyet M."/>
            <person name="Groussin M."/>
            <person name="Gibbons S.M."/>
            <person name="Avila-Pacheco J."/>
            <person name="Jiang X."/>
            <person name="Kearney S.M."/>
            <person name="Perrotta A.R."/>
            <person name="Berdy B."/>
            <person name="Zhao S."/>
            <person name="Lieberman T.D."/>
            <person name="Swanson P.K."/>
            <person name="Smith M."/>
            <person name="Roesemann S."/>
            <person name="Alexander J.E."/>
            <person name="Rich S.A."/>
            <person name="Livny J."/>
            <person name="Vlamakis H."/>
            <person name="Clish C."/>
            <person name="Bullock K."/>
            <person name="Deik A."/>
            <person name="Scott J."/>
            <person name="Pierce K.A."/>
            <person name="Xavier R.J."/>
            <person name="Alm E.J."/>
        </authorList>
    </citation>
    <scope>NUCLEOTIDE SEQUENCE [LARGE SCALE GENOMIC DNA]</scope>
    <source>
        <strain evidence="2 3">BIOML-A1</strain>
    </source>
</reference>
<accession>A0A7C9HDB8</accession>
<proteinExistence type="predicted"/>
<gene>
    <name evidence="2" type="ORF">GKE48_13565</name>
</gene>
<comment type="caution">
    <text evidence="2">The sequence shown here is derived from an EMBL/GenBank/DDBJ whole genome shotgun (WGS) entry which is preliminary data.</text>
</comment>
<evidence type="ECO:0000313" key="3">
    <source>
        <dbReference type="Proteomes" id="UP000481964"/>
    </source>
</evidence>
<protein>
    <recommendedName>
        <fullName evidence="4">Class IIb bacteriocin, lactobin A/cerein 7B family</fullName>
    </recommendedName>
</protein>
<dbReference type="Proteomes" id="UP000481964">
    <property type="component" value="Unassembled WGS sequence"/>
</dbReference>
<keyword evidence="1" id="KW-1133">Transmembrane helix</keyword>
<evidence type="ECO:0000256" key="1">
    <source>
        <dbReference type="SAM" id="Phobius"/>
    </source>
</evidence>